<gene>
    <name evidence="2" type="ORF">CINC_LOCUS1067</name>
</gene>
<dbReference type="OrthoDB" id="6512497at2759"/>
<evidence type="ECO:0000313" key="3">
    <source>
        <dbReference type="Proteomes" id="UP001154114"/>
    </source>
</evidence>
<reference evidence="2" key="1">
    <citation type="submission" date="2021-12" db="EMBL/GenBank/DDBJ databases">
        <authorList>
            <person name="King R."/>
        </authorList>
    </citation>
    <scope>NUCLEOTIDE SEQUENCE</scope>
</reference>
<accession>A0A9P0BPG0</accession>
<evidence type="ECO:0000313" key="2">
    <source>
        <dbReference type="EMBL" id="CAH0579282.1"/>
    </source>
</evidence>
<keyword evidence="3" id="KW-1185">Reference proteome</keyword>
<dbReference type="PANTHER" id="PTHR21115">
    <property type="entry name" value="GH06117P-RELATED"/>
    <property type="match status" value="1"/>
</dbReference>
<dbReference type="InterPro" id="IPR031962">
    <property type="entry name" value="DUF4781"/>
</dbReference>
<sequence length="822" mass="92593">MAENNQIKAMSAIEIQQEYYEAIGDADWELYKREDRRYLLQKVAVALCGPPTKEGNLMDGVEEVNGQLQLQGYEKRDEETCLNVFNKILEQAKYSFNNQNLVISVLRVVCVIPSKDIPIWQITPKDYWLNLHTKKGESVHILVFHVFSIRKCISMKPEVKGCRIYIDHDGRVYESWMAYLTENKLPKCVMVVPRNGEYSGVIKEGDDIPHVQLSVLASPELGPKAAIINTADNLSTVANIGALVSIVGSVFAAPAVAPVMVTGAIGVGVVTGVYGIARSITNLVDRAQHDQNIGLDNSEARSSWINIMISSVGLSFATAGKLLSWAASSGRNVKILMSALDFLKFTNLATGIIGVANGLGDMIYNYVKYGETPTKTEVFQFTTSALFLGLGVMSNQTAQDIVQDAQANKINEIRDSLASNNKRKIFDKVTAETRRVKGTIEGNTEVIRALKKIENKDDFFGKLKRVNKSVNRNKVRISLSADGKVMVNNQHQVSVSKIYHMGEEGRNKLFAKYGPAKVTTKNAPTRIYSSRTVAGNSSVTAKELACSIRPEEIMKITAFLIHLSKADQDVIIELLSNISEVVHDGFLLVCAELIASLVPAEIKFIDSVFPDWKVRVVLFVFQYLKSKVRDDENDGTFMSMLKEYIREGRISREMILRLKKELINFFSDLKNSDAKRNMYSNVSDILRKNLMNFKILRSEQNLHLGPHVILIKQDTLDGFETRLAHFTQNKCDLFIQLCFAIISALSKGEVLKLRFINPDEDVVMKVSEFLLGKFEYYMKCYENINKDMIDLAKCDLIKWCDRQYVRRRYTCCKCSGITYYQK</sequence>
<feature type="domain" description="DUF4781" evidence="1">
    <location>
        <begin position="146"/>
        <end position="450"/>
    </location>
</feature>
<name>A0A9P0BPG0_CHRIL</name>
<protein>
    <recommendedName>
        <fullName evidence="1">DUF4781 domain-containing protein</fullName>
    </recommendedName>
</protein>
<dbReference type="EMBL" id="LR824013">
    <property type="protein sequence ID" value="CAH0579282.1"/>
    <property type="molecule type" value="Genomic_DNA"/>
</dbReference>
<proteinExistence type="predicted"/>
<evidence type="ECO:0000259" key="1">
    <source>
        <dbReference type="Pfam" id="PF16013"/>
    </source>
</evidence>
<dbReference type="Proteomes" id="UP001154114">
    <property type="component" value="Chromosome 10"/>
</dbReference>
<organism evidence="2 3">
    <name type="scientific">Chrysodeixis includens</name>
    <name type="common">Soybean looper</name>
    <name type="synonym">Pseudoplusia includens</name>
    <dbReference type="NCBI Taxonomy" id="689277"/>
    <lineage>
        <taxon>Eukaryota</taxon>
        <taxon>Metazoa</taxon>
        <taxon>Ecdysozoa</taxon>
        <taxon>Arthropoda</taxon>
        <taxon>Hexapoda</taxon>
        <taxon>Insecta</taxon>
        <taxon>Pterygota</taxon>
        <taxon>Neoptera</taxon>
        <taxon>Endopterygota</taxon>
        <taxon>Lepidoptera</taxon>
        <taxon>Glossata</taxon>
        <taxon>Ditrysia</taxon>
        <taxon>Noctuoidea</taxon>
        <taxon>Noctuidae</taxon>
        <taxon>Plusiinae</taxon>
        <taxon>Chrysodeixis</taxon>
    </lineage>
</organism>
<dbReference type="AlphaFoldDB" id="A0A9P0BPG0"/>
<dbReference type="PANTHER" id="PTHR21115:SF0">
    <property type="entry name" value="GH06117P-RELATED"/>
    <property type="match status" value="1"/>
</dbReference>
<dbReference type="Pfam" id="PF16013">
    <property type="entry name" value="DUF4781"/>
    <property type="match status" value="1"/>
</dbReference>